<dbReference type="GO" id="GO:0005886">
    <property type="term" value="C:plasma membrane"/>
    <property type="evidence" value="ECO:0007669"/>
    <property type="project" value="UniProtKB-SubCell"/>
</dbReference>
<name>A0A8H8WSP4_9HYPH</name>
<organism evidence="8 9">
    <name type="scientific">Methylobacterium indicum</name>
    <dbReference type="NCBI Taxonomy" id="1775910"/>
    <lineage>
        <taxon>Bacteria</taxon>
        <taxon>Pseudomonadati</taxon>
        <taxon>Pseudomonadota</taxon>
        <taxon>Alphaproteobacteria</taxon>
        <taxon>Hyphomicrobiales</taxon>
        <taxon>Methylobacteriaceae</taxon>
        <taxon>Methylobacterium</taxon>
    </lineage>
</organism>
<dbReference type="InterPro" id="IPR002994">
    <property type="entry name" value="Surf1/Shy1"/>
</dbReference>
<keyword evidence="4 6" id="KW-1133">Transmembrane helix</keyword>
<gene>
    <name evidence="8" type="ORF">mvi_21050</name>
</gene>
<dbReference type="KEGG" id="mind:mvi_21050"/>
<dbReference type="InterPro" id="IPR045214">
    <property type="entry name" value="Surf1/Surf4"/>
</dbReference>
<dbReference type="PANTHER" id="PTHR23427:SF2">
    <property type="entry name" value="SURFEIT LOCUS PROTEIN 1"/>
    <property type="match status" value="1"/>
</dbReference>
<evidence type="ECO:0000256" key="3">
    <source>
        <dbReference type="ARBA" id="ARBA00022692"/>
    </source>
</evidence>
<dbReference type="CDD" id="cd06662">
    <property type="entry name" value="SURF1"/>
    <property type="match status" value="1"/>
</dbReference>
<keyword evidence="6" id="KW-1003">Cell membrane</keyword>
<comment type="similarity">
    <text evidence="2 6">Belongs to the SURF1 family.</text>
</comment>
<dbReference type="Pfam" id="PF02104">
    <property type="entry name" value="SURF1"/>
    <property type="match status" value="1"/>
</dbReference>
<dbReference type="AlphaFoldDB" id="A0A8H8WSP4"/>
<evidence type="ECO:0000256" key="7">
    <source>
        <dbReference type="SAM" id="MobiDB-lite"/>
    </source>
</evidence>
<dbReference type="EMBL" id="AP024145">
    <property type="protein sequence ID" value="BCM83644.1"/>
    <property type="molecule type" value="Genomic_DNA"/>
</dbReference>
<feature type="transmembrane region" description="Helical" evidence="6">
    <location>
        <begin position="20"/>
        <end position="40"/>
    </location>
</feature>
<protein>
    <recommendedName>
        <fullName evidence="6">SURF1-like protein</fullName>
    </recommendedName>
</protein>
<evidence type="ECO:0000313" key="8">
    <source>
        <dbReference type="EMBL" id="BCM83644.1"/>
    </source>
</evidence>
<dbReference type="Proteomes" id="UP000663508">
    <property type="component" value="Chromosome"/>
</dbReference>
<dbReference type="PROSITE" id="PS50895">
    <property type="entry name" value="SURF1"/>
    <property type="match status" value="1"/>
</dbReference>
<accession>A0A8H8WSP4</accession>
<evidence type="ECO:0000313" key="9">
    <source>
        <dbReference type="Proteomes" id="UP000663508"/>
    </source>
</evidence>
<evidence type="ECO:0000256" key="2">
    <source>
        <dbReference type="ARBA" id="ARBA00007165"/>
    </source>
</evidence>
<feature type="compositionally biased region" description="Polar residues" evidence="7">
    <location>
        <begin position="271"/>
        <end position="280"/>
    </location>
</feature>
<feature type="region of interest" description="Disordered" evidence="7">
    <location>
        <begin position="260"/>
        <end position="280"/>
    </location>
</feature>
<feature type="transmembrane region" description="Helical" evidence="6">
    <location>
        <begin position="234"/>
        <end position="254"/>
    </location>
</feature>
<evidence type="ECO:0000256" key="4">
    <source>
        <dbReference type="ARBA" id="ARBA00022989"/>
    </source>
</evidence>
<keyword evidence="3 6" id="KW-0812">Transmembrane</keyword>
<evidence type="ECO:0000256" key="1">
    <source>
        <dbReference type="ARBA" id="ARBA00004370"/>
    </source>
</evidence>
<sequence length="280" mass="29977">MTAPAPGAGAAERRAALRDLVAPALASLVCLAILIGLGVWQLERKAWKEALIDRIVARSRIDPPAPLPAFDAFDPARDEFERVRVHGRFLNDKETLVHGLAPGDTPGRALQGYYVITPLRLDDGRIVLVNRGFVPTELKEVARRAAGQVEGEATVTGMLRQSEVRAMFVPAPNPQTGEWFNRDVPGIAAAKGLATAGPSGVAPYLIEADQTPNPGGWPKGGQLRVDLPNNHLQYAFTWFGLALCLVGVFTAFALRRLRGETGNGETGENPASATATPPRP</sequence>
<evidence type="ECO:0000256" key="5">
    <source>
        <dbReference type="ARBA" id="ARBA00023136"/>
    </source>
</evidence>
<proteinExistence type="inferred from homology"/>
<reference evidence="8" key="1">
    <citation type="submission" date="2020-11" db="EMBL/GenBank/DDBJ databases">
        <title>Complete genome sequence of a novel pathogenic Methylobacterium strain isolated from rice in Vietnam.</title>
        <authorList>
            <person name="Lai K."/>
            <person name="Okazaki S."/>
            <person name="Higashi K."/>
            <person name="Mori H."/>
            <person name="Toyoda A."/>
            <person name="Kurokawa K."/>
        </authorList>
    </citation>
    <scope>NUCLEOTIDE SEQUENCE</scope>
    <source>
        <strain evidence="8">VL1</strain>
    </source>
</reference>
<dbReference type="RefSeq" id="WP_048428092.1">
    <property type="nucleotide sequence ID" value="NZ_AP024145.1"/>
</dbReference>
<comment type="subcellular location">
    <subcellularLocation>
        <location evidence="6">Cell membrane</location>
        <topology evidence="6">Multi-pass membrane protein</topology>
    </subcellularLocation>
    <subcellularLocation>
        <location evidence="1">Membrane</location>
    </subcellularLocation>
</comment>
<evidence type="ECO:0000256" key="6">
    <source>
        <dbReference type="RuleBase" id="RU363076"/>
    </source>
</evidence>
<dbReference type="PANTHER" id="PTHR23427">
    <property type="entry name" value="SURFEIT LOCUS PROTEIN"/>
    <property type="match status" value="1"/>
</dbReference>
<keyword evidence="5 6" id="KW-0472">Membrane</keyword>